<organism evidence="2 3">
    <name type="scientific">Corynebacterium xerosis</name>
    <dbReference type="NCBI Taxonomy" id="1725"/>
    <lineage>
        <taxon>Bacteria</taxon>
        <taxon>Bacillati</taxon>
        <taxon>Actinomycetota</taxon>
        <taxon>Actinomycetes</taxon>
        <taxon>Mycobacteriales</taxon>
        <taxon>Corynebacteriaceae</taxon>
        <taxon>Corynebacterium</taxon>
    </lineage>
</organism>
<dbReference type="Proteomes" id="UP000235363">
    <property type="component" value="Unassembled WGS sequence"/>
</dbReference>
<comment type="caution">
    <text evidence="2">The sequence shown here is derived from an EMBL/GenBank/DDBJ whole genome shotgun (WGS) entry which is preliminary data.</text>
</comment>
<proteinExistence type="predicted"/>
<feature type="region of interest" description="Disordered" evidence="1">
    <location>
        <begin position="317"/>
        <end position="348"/>
    </location>
</feature>
<sequence length="348" mass="34017">MWSDPIVGEVVMSALRAVPDLSGLDREATVAALRKSMAGLGAAVPESADGVDEGYGPGGTVGDGHRSPAGVGGGRASAAADVADVPGNIAGGNGLSVAPDGDRGGRGVRGARGVRGGRVAGVPPVARVAEGRVPVPAGLSGLLDGGLLKGAVSSIDAAGAVTAGIVAEITAAGGHAAIVGLPDFSPLNIVEHGGDLSRVLDVPEPGDSPLEVVALLADGVDMVVVKLDRTPPPSAARPVMARLRGSGCALLYVGDGWPGSKVSVASRVTAIHGLGAGHGRIRGVEFHVTARGAGRPERGVRWTVGDCPAAEAAATAWDGDGAAPGGPDADVGAAGDANVSPFPLRRAE</sequence>
<feature type="region of interest" description="Disordered" evidence="1">
    <location>
        <begin position="93"/>
        <end position="114"/>
    </location>
</feature>
<reference evidence="2 3" key="1">
    <citation type="submission" date="2017-09" db="EMBL/GenBank/DDBJ databases">
        <title>Bacterial strain isolated from the female urinary microbiota.</title>
        <authorList>
            <person name="Thomas-White K."/>
            <person name="Kumar N."/>
            <person name="Forster S."/>
            <person name="Putonti C."/>
            <person name="Lawley T."/>
            <person name="Wolfe A.J."/>
        </authorList>
    </citation>
    <scope>NUCLEOTIDE SEQUENCE [LARGE SCALE GENOMIC DNA]</scope>
    <source>
        <strain evidence="2 3">UMB0908</strain>
    </source>
</reference>
<evidence type="ECO:0000313" key="2">
    <source>
        <dbReference type="EMBL" id="PMC62473.1"/>
    </source>
</evidence>
<evidence type="ECO:0000313" key="3">
    <source>
        <dbReference type="Proteomes" id="UP000235363"/>
    </source>
</evidence>
<dbReference type="EMBL" id="PNHF01000010">
    <property type="protein sequence ID" value="PMC62473.1"/>
    <property type="molecule type" value="Genomic_DNA"/>
</dbReference>
<accession>A0A2N6SZI2</accession>
<evidence type="ECO:0000256" key="1">
    <source>
        <dbReference type="SAM" id="MobiDB-lite"/>
    </source>
</evidence>
<gene>
    <name evidence="2" type="ORF">CJ204_05620</name>
</gene>
<protein>
    <submittedName>
        <fullName evidence="2">Uncharacterized protein</fullName>
    </submittedName>
</protein>
<name>A0A2N6SZI2_9CORY</name>
<feature type="compositionally biased region" description="Low complexity" evidence="1">
    <location>
        <begin position="317"/>
        <end position="337"/>
    </location>
</feature>
<dbReference type="AlphaFoldDB" id="A0A2N6SZI2"/>